<organism evidence="4">
    <name type="scientific">Chromera velia CCMP2878</name>
    <dbReference type="NCBI Taxonomy" id="1169474"/>
    <lineage>
        <taxon>Eukaryota</taxon>
        <taxon>Sar</taxon>
        <taxon>Alveolata</taxon>
        <taxon>Colpodellida</taxon>
        <taxon>Chromeraceae</taxon>
        <taxon>Chromera</taxon>
    </lineage>
</organism>
<feature type="region of interest" description="Disordered" evidence="1">
    <location>
        <begin position="151"/>
        <end position="191"/>
    </location>
</feature>
<feature type="compositionally biased region" description="Basic and acidic residues" evidence="1">
    <location>
        <begin position="158"/>
        <end position="182"/>
    </location>
</feature>
<feature type="signal peptide" evidence="3">
    <location>
        <begin position="1"/>
        <end position="25"/>
    </location>
</feature>
<dbReference type="EMBL" id="CDMZ01005820">
    <property type="protein sequence ID" value="CEM54815.1"/>
    <property type="molecule type" value="Genomic_DNA"/>
</dbReference>
<dbReference type="AlphaFoldDB" id="A0A0G4ICL3"/>
<gene>
    <name evidence="4" type="ORF">Cvel_2261</name>
</gene>
<feature type="chain" id="PRO_5005192865" description="Transmembrane protein" evidence="3">
    <location>
        <begin position="26"/>
        <end position="191"/>
    </location>
</feature>
<evidence type="ECO:0000313" key="4">
    <source>
        <dbReference type="EMBL" id="CEM54815.1"/>
    </source>
</evidence>
<dbReference type="VEuPathDB" id="CryptoDB:Cvel_2261"/>
<keyword evidence="2" id="KW-0472">Membrane</keyword>
<evidence type="ECO:0000256" key="2">
    <source>
        <dbReference type="SAM" id="Phobius"/>
    </source>
</evidence>
<protein>
    <recommendedName>
        <fullName evidence="5">Transmembrane protein</fullName>
    </recommendedName>
</protein>
<keyword evidence="2" id="KW-1133">Transmembrane helix</keyword>
<feature type="transmembrane region" description="Helical" evidence="2">
    <location>
        <begin position="35"/>
        <end position="54"/>
    </location>
</feature>
<sequence length="191" mass="20637">MKQCCCSCTLRTGVLLLALISVLNALQGVTTGYSVAFTSAITIICGTIGFLAAYQRDVGLLQIYFYFQIASAVFAFCALLAVFLLIIGAVPVAFQMPPGAWDDQGIRHTSETIFIYFLVVFIFLSIGFAIQLYSIFVTESFIKVLQAGGTGDELMSPEELKSSKSREEAETAADERGVRGEEQSASAPLLT</sequence>
<feature type="transmembrane region" description="Helical" evidence="2">
    <location>
        <begin position="66"/>
        <end position="93"/>
    </location>
</feature>
<keyword evidence="3" id="KW-0732">Signal</keyword>
<accession>A0A0G4ICL3</accession>
<reference evidence="4" key="1">
    <citation type="submission" date="2014-11" db="EMBL/GenBank/DDBJ databases">
        <authorList>
            <person name="Otto D Thomas"/>
            <person name="Naeem Raeece"/>
        </authorList>
    </citation>
    <scope>NUCLEOTIDE SEQUENCE</scope>
</reference>
<evidence type="ECO:0000256" key="1">
    <source>
        <dbReference type="SAM" id="MobiDB-lite"/>
    </source>
</evidence>
<feature type="transmembrane region" description="Helical" evidence="2">
    <location>
        <begin position="113"/>
        <end position="136"/>
    </location>
</feature>
<evidence type="ECO:0000256" key="3">
    <source>
        <dbReference type="SAM" id="SignalP"/>
    </source>
</evidence>
<evidence type="ECO:0008006" key="5">
    <source>
        <dbReference type="Google" id="ProtNLM"/>
    </source>
</evidence>
<proteinExistence type="predicted"/>
<keyword evidence="2" id="KW-0812">Transmembrane</keyword>
<name>A0A0G4ICL3_9ALVE</name>